<organism evidence="1 2">
    <name type="scientific">Datura stramonium</name>
    <name type="common">Jimsonweed</name>
    <name type="synonym">Common thornapple</name>
    <dbReference type="NCBI Taxonomy" id="4076"/>
    <lineage>
        <taxon>Eukaryota</taxon>
        <taxon>Viridiplantae</taxon>
        <taxon>Streptophyta</taxon>
        <taxon>Embryophyta</taxon>
        <taxon>Tracheophyta</taxon>
        <taxon>Spermatophyta</taxon>
        <taxon>Magnoliopsida</taxon>
        <taxon>eudicotyledons</taxon>
        <taxon>Gunneridae</taxon>
        <taxon>Pentapetalae</taxon>
        <taxon>asterids</taxon>
        <taxon>lamiids</taxon>
        <taxon>Solanales</taxon>
        <taxon>Solanaceae</taxon>
        <taxon>Solanoideae</taxon>
        <taxon>Datureae</taxon>
        <taxon>Datura</taxon>
    </lineage>
</organism>
<comment type="caution">
    <text evidence="1">The sequence shown here is derived from an EMBL/GenBank/DDBJ whole genome shotgun (WGS) entry which is preliminary data.</text>
</comment>
<name>A0ABS8T5B1_DATST</name>
<evidence type="ECO:0000313" key="2">
    <source>
        <dbReference type="Proteomes" id="UP000823775"/>
    </source>
</evidence>
<protein>
    <submittedName>
        <fullName evidence="1">Uncharacterized protein</fullName>
    </submittedName>
</protein>
<evidence type="ECO:0000313" key="1">
    <source>
        <dbReference type="EMBL" id="MCD7466580.1"/>
    </source>
</evidence>
<reference evidence="1 2" key="1">
    <citation type="journal article" date="2021" name="BMC Genomics">
        <title>Datura genome reveals duplications of psychoactive alkaloid biosynthetic genes and high mutation rate following tissue culture.</title>
        <authorList>
            <person name="Rajewski A."/>
            <person name="Carter-House D."/>
            <person name="Stajich J."/>
            <person name="Litt A."/>
        </authorList>
    </citation>
    <scope>NUCLEOTIDE SEQUENCE [LARGE SCALE GENOMIC DNA]</scope>
    <source>
        <strain evidence="1">AR-01</strain>
    </source>
</reference>
<accession>A0ABS8T5B1</accession>
<dbReference type="EMBL" id="JACEIK010001156">
    <property type="protein sequence ID" value="MCD7466580.1"/>
    <property type="molecule type" value="Genomic_DNA"/>
</dbReference>
<gene>
    <name evidence="1" type="ORF">HAX54_003415</name>
</gene>
<keyword evidence="2" id="KW-1185">Reference proteome</keyword>
<sequence length="115" mass="12900">YYPIPTVLHCREGFSFDVSVLVENNCMVNGGRYWQTLGSPLITKVLIGVGIKWKRPPFGKWKPPTKSMLIVSPSGTVGVLKSNETDFSKEVEGLSSSSSSSYEERFLFIHRTQLE</sequence>
<dbReference type="Proteomes" id="UP000823775">
    <property type="component" value="Unassembled WGS sequence"/>
</dbReference>
<feature type="non-terminal residue" evidence="1">
    <location>
        <position position="1"/>
    </location>
</feature>
<proteinExistence type="predicted"/>